<evidence type="ECO:0000313" key="4">
    <source>
        <dbReference type="EMBL" id="NUU18389.1"/>
    </source>
</evidence>
<proteinExistence type="predicted"/>
<feature type="region of interest" description="Disordered" evidence="1">
    <location>
        <begin position="22"/>
        <end position="59"/>
    </location>
</feature>
<dbReference type="RefSeq" id="WP_175348318.1">
    <property type="nucleotide sequence ID" value="NZ_JABMCI010000067.1"/>
</dbReference>
<evidence type="ECO:0000313" key="5">
    <source>
        <dbReference type="Proteomes" id="UP000565724"/>
    </source>
</evidence>
<feature type="chain" id="PRO_5039436136" description="AMIN-like domain-containing protein" evidence="2">
    <location>
        <begin position="26"/>
        <end position="213"/>
    </location>
</feature>
<reference evidence="4 5" key="1">
    <citation type="submission" date="2020-05" db="EMBL/GenBank/DDBJ databases">
        <title>Genome Sequencing of Type Strains.</title>
        <authorList>
            <person name="Lemaire J.F."/>
            <person name="Inderbitzin P."/>
            <person name="Gregorio O.A."/>
            <person name="Collins S.B."/>
            <person name="Wespe N."/>
            <person name="Knight-Connoni V."/>
        </authorList>
    </citation>
    <scope>NUCLEOTIDE SEQUENCE [LARGE SCALE GENOMIC DNA]</scope>
    <source>
        <strain evidence="4 5">ATCC 25174</strain>
    </source>
</reference>
<keyword evidence="2" id="KW-0732">Signal</keyword>
<gene>
    <name evidence="4" type="ORF">HP550_14120</name>
</gene>
<feature type="domain" description="AMIN-like" evidence="3">
    <location>
        <begin position="84"/>
        <end position="211"/>
    </location>
</feature>
<name>A0A7Y6A245_9CELL</name>
<evidence type="ECO:0000256" key="2">
    <source>
        <dbReference type="SAM" id="SignalP"/>
    </source>
</evidence>
<keyword evidence="5" id="KW-1185">Reference proteome</keyword>
<evidence type="ECO:0000259" key="3">
    <source>
        <dbReference type="Pfam" id="PF24837"/>
    </source>
</evidence>
<feature type="signal peptide" evidence="2">
    <location>
        <begin position="1"/>
        <end position="25"/>
    </location>
</feature>
<dbReference type="PROSITE" id="PS51257">
    <property type="entry name" value="PROKAR_LIPOPROTEIN"/>
    <property type="match status" value="1"/>
</dbReference>
<protein>
    <recommendedName>
        <fullName evidence="3">AMIN-like domain-containing protein</fullName>
    </recommendedName>
</protein>
<comment type="caution">
    <text evidence="4">The sequence shown here is derived from an EMBL/GenBank/DDBJ whole genome shotgun (WGS) entry which is preliminary data.</text>
</comment>
<organism evidence="4 5">
    <name type="scientific">Cellulomonas humilata</name>
    <dbReference type="NCBI Taxonomy" id="144055"/>
    <lineage>
        <taxon>Bacteria</taxon>
        <taxon>Bacillati</taxon>
        <taxon>Actinomycetota</taxon>
        <taxon>Actinomycetes</taxon>
        <taxon>Micrococcales</taxon>
        <taxon>Cellulomonadaceae</taxon>
        <taxon>Cellulomonas</taxon>
    </lineage>
</organism>
<sequence>MPGRSRRIAGLVAGTALLLASCADGGPATPSQTATTTPPAPSASATPTTDPVPTAVATETEEPVPFPADLEPDEQASSDGAILTLTDVTTGEHDGYDRVVFRFGGTGAPGWMVRYVDRATDDPADTVLDIAGDGTLAVTLLGVQIPDTTGIPEWSGTNPILTPGYTTLREVNVRGQFEGQELAFLGLDTADHPFRVFALADPARVVVDVRHDG</sequence>
<evidence type="ECO:0000256" key="1">
    <source>
        <dbReference type="SAM" id="MobiDB-lite"/>
    </source>
</evidence>
<accession>A0A7Y6A245</accession>
<dbReference type="EMBL" id="JABMCI010000067">
    <property type="protein sequence ID" value="NUU18389.1"/>
    <property type="molecule type" value="Genomic_DNA"/>
</dbReference>
<feature type="compositionally biased region" description="Low complexity" evidence="1">
    <location>
        <begin position="27"/>
        <end position="58"/>
    </location>
</feature>
<dbReference type="AlphaFoldDB" id="A0A7Y6A245"/>
<dbReference type="Proteomes" id="UP000565724">
    <property type="component" value="Unassembled WGS sequence"/>
</dbReference>
<dbReference type="Pfam" id="PF24837">
    <property type="entry name" value="AMIN-like"/>
    <property type="match status" value="1"/>
</dbReference>
<dbReference type="InterPro" id="IPR056303">
    <property type="entry name" value="AMIN-like"/>
</dbReference>